<gene>
    <name evidence="6" type="ORF">KK2020170_05100</name>
</gene>
<dbReference type="InterPro" id="IPR026444">
    <property type="entry name" value="Secre_tail"/>
</dbReference>
<feature type="domain" description="P/Homo B" evidence="5">
    <location>
        <begin position="659"/>
        <end position="833"/>
    </location>
</feature>
<keyword evidence="7" id="KW-1185">Reference proteome</keyword>
<dbReference type="EMBL" id="AP024749">
    <property type="protein sequence ID" value="BCY27642.1"/>
    <property type="molecule type" value="Genomic_DNA"/>
</dbReference>
<feature type="signal peptide" evidence="4">
    <location>
        <begin position="1"/>
        <end position="20"/>
    </location>
</feature>
<organism evidence="6 7">
    <name type="scientific">Flavobacterium okayamense</name>
    <dbReference type="NCBI Taxonomy" id="2830782"/>
    <lineage>
        <taxon>Bacteria</taxon>
        <taxon>Pseudomonadati</taxon>
        <taxon>Bacteroidota</taxon>
        <taxon>Flavobacteriia</taxon>
        <taxon>Flavobacteriales</taxon>
        <taxon>Flavobacteriaceae</taxon>
        <taxon>Flavobacterium</taxon>
    </lineage>
</organism>
<dbReference type="RefSeq" id="WP_221259250.1">
    <property type="nucleotide sequence ID" value="NZ_AP024749.1"/>
</dbReference>
<name>A0ABN6HW08_9FLAO</name>
<sequence length="922" mass="98228">MKKLLLIIVCSLFFTSEAFSQTDKAWGSVKSNDFTVAKTASRESFPVNFKLMQLNMAQLKNSLMTAPDRNSGDYSDVIISIPNVNGELENFRMYEASNFDADLQAQYPNIRSYVGIGIDDPYATLRLSLDPSGIQTMVFRANRPTEFMEPYSDDKAVYAVYSSSRTKGKLPFTCSTPEQVLVNDISTPEITSRSSSGTLLNFRLALSCNGEYANYFGATSSAQSGLVLAAFNATMTRVNGVFEKDFAIHMNIVAQTTNVIYYNPVTDPYTTMASWNTQLQQALNTTLTGPSTSLAANNAAYDVGHMFGASGGGGNAGCIGCVCVNGTASGTGSTKGRGITSPADGVPMGDSFDIDYVAHELGHQFGANHTFSHSSEGTGVNKEVGGGVTIMGYAGITSYNTHMNSIDVFHSASIAQVQTNMVGKTCPTSSPITHGTPVVNAGGDYTIPRSTPFMLTGSATDAGGTGLMTYTWEQNDDAGANTGANSVASATKTVGPNFVCYPDTSSPTRYFPTMTSVMNGSSTTQGVDVTMEALSSVARTLNFRLTARDNVAGQGQTNYDDMIVTVDATRGPLLVTSQNVDGIVWTPGTTETVTWAVNNTNTSSGGNNVDILYTTDGGATWNTILTNTLNDGSQDITVPSVSAPNCRIMVKASGNIFFNVNTKNIAIGDYIYQSQNVCTDYTFNLNAAITESTTSYSGFSLPISDSFTITDVNVVVDATHPNIGTTQFAISSPSGYAVTPTPVLSRVYRASVGCPGGVNLNKFFDMSGAALNCSNTIDGAATIPADDISTVYYNGTNSAGSWYIWFVDLNTTDGLTGTINYVTFNLCRSELVPVLTNESFETNDFVIYPNPNNGTFNIQLTANTNEVALSVHDLRGRLILSKDLQASGLVNEQISLADAQTGIYLVTIQDGSRKITKKIIVE</sequence>
<dbReference type="SUPFAM" id="SSF55486">
    <property type="entry name" value="Metalloproteases ('zincins'), catalytic domain"/>
    <property type="match status" value="1"/>
</dbReference>
<dbReference type="PROSITE" id="PS51829">
    <property type="entry name" value="P_HOMO_B"/>
    <property type="match status" value="1"/>
</dbReference>
<keyword evidence="3" id="KW-0378">Hydrolase</keyword>
<accession>A0ABN6HW08</accession>
<dbReference type="InterPro" id="IPR002884">
    <property type="entry name" value="P_dom"/>
</dbReference>
<dbReference type="Gene3D" id="2.60.120.260">
    <property type="entry name" value="Galactose-binding domain-like"/>
    <property type="match status" value="1"/>
</dbReference>
<evidence type="ECO:0000313" key="6">
    <source>
        <dbReference type="EMBL" id="BCY27642.1"/>
    </source>
</evidence>
<dbReference type="Pfam" id="PF13583">
    <property type="entry name" value="Reprolysin_4"/>
    <property type="match status" value="1"/>
</dbReference>
<dbReference type="InterPro" id="IPR024079">
    <property type="entry name" value="MetalloPept_cat_dom_sf"/>
</dbReference>
<dbReference type="NCBIfam" id="TIGR04183">
    <property type="entry name" value="Por_Secre_tail"/>
    <property type="match status" value="1"/>
</dbReference>
<evidence type="ECO:0000256" key="1">
    <source>
        <dbReference type="ARBA" id="ARBA00022670"/>
    </source>
</evidence>
<dbReference type="InterPro" id="IPR008979">
    <property type="entry name" value="Galactose-bd-like_sf"/>
</dbReference>
<evidence type="ECO:0000256" key="3">
    <source>
        <dbReference type="ARBA" id="ARBA00022801"/>
    </source>
</evidence>
<protein>
    <recommendedName>
        <fullName evidence="5">P/Homo B domain-containing protein</fullName>
    </recommendedName>
</protein>
<keyword evidence="1" id="KW-0645">Protease</keyword>
<dbReference type="Proteomes" id="UP000825258">
    <property type="component" value="Chromosome"/>
</dbReference>
<keyword evidence="2 4" id="KW-0732">Signal</keyword>
<feature type="chain" id="PRO_5045078387" description="P/Homo B domain-containing protein" evidence="4">
    <location>
        <begin position="21"/>
        <end position="922"/>
    </location>
</feature>
<dbReference type="SUPFAM" id="SSF49785">
    <property type="entry name" value="Galactose-binding domain-like"/>
    <property type="match status" value="1"/>
</dbReference>
<evidence type="ECO:0000313" key="7">
    <source>
        <dbReference type="Proteomes" id="UP000825258"/>
    </source>
</evidence>
<evidence type="ECO:0000259" key="5">
    <source>
        <dbReference type="PROSITE" id="PS51829"/>
    </source>
</evidence>
<dbReference type="Gene3D" id="3.40.390.10">
    <property type="entry name" value="Collagenase (Catalytic Domain)"/>
    <property type="match status" value="1"/>
</dbReference>
<evidence type="ECO:0000256" key="4">
    <source>
        <dbReference type="SAM" id="SignalP"/>
    </source>
</evidence>
<reference evidence="6 7" key="1">
    <citation type="submission" date="2021-06" db="EMBL/GenBank/DDBJ databases">
        <title>Whole genome sequences of Flavobacterium sp. KK2020170 and assembly.</title>
        <authorList>
            <person name="Kitahara K."/>
            <person name="Miyoshi S."/>
            <person name="Uesaka K."/>
        </authorList>
    </citation>
    <scope>NUCLEOTIDE SEQUENCE [LARGE SCALE GENOMIC DNA]</scope>
    <source>
        <strain evidence="6 7">KK2020170</strain>
    </source>
</reference>
<proteinExistence type="predicted"/>
<dbReference type="Pfam" id="PF18962">
    <property type="entry name" value="Por_Secre_tail"/>
    <property type="match status" value="1"/>
</dbReference>
<evidence type="ECO:0000256" key="2">
    <source>
        <dbReference type="ARBA" id="ARBA00022729"/>
    </source>
</evidence>